<feature type="domain" description="Cupin type-2" evidence="1">
    <location>
        <begin position="62"/>
        <end position="128"/>
    </location>
</feature>
<dbReference type="Pfam" id="PF07883">
    <property type="entry name" value="Cupin_2"/>
    <property type="match status" value="1"/>
</dbReference>
<name>A0A2A8D9S9_9MICC</name>
<keyword evidence="3" id="KW-1185">Reference proteome</keyword>
<sequence>MQILGCAYPKRTTIIGERLELMAGTHEGRVIVFPQLTEVLTPFETKPQAKKILDADGGSITLMELAAGQSWHEHHSVHPVVVQVLKGKVDYNAKGQSIILEPGKIIHTTAKLLHSVTALEDSTLMVIMLTGESHPEPNITIEVEQV</sequence>
<reference evidence="2" key="1">
    <citation type="submission" date="2017-10" db="EMBL/GenBank/DDBJ databases">
        <title>Kefir isolates.</title>
        <authorList>
            <person name="Kim Y."/>
            <person name="Blasche S."/>
        </authorList>
    </citation>
    <scope>NUCLEOTIDE SEQUENCE [LARGE SCALE GENOMIC DNA]</scope>
    <source>
        <strain evidence="2">OG2-2</strain>
    </source>
</reference>
<comment type="caution">
    <text evidence="2">The sequence shown here is derived from an EMBL/GenBank/DDBJ whole genome shotgun (WGS) entry which is preliminary data.</text>
</comment>
<dbReference type="PANTHER" id="PTHR37694:SF1">
    <property type="entry name" value="SLR8022 PROTEIN"/>
    <property type="match status" value="1"/>
</dbReference>
<dbReference type="InterPro" id="IPR013096">
    <property type="entry name" value="Cupin_2"/>
</dbReference>
<evidence type="ECO:0000259" key="1">
    <source>
        <dbReference type="Pfam" id="PF07883"/>
    </source>
</evidence>
<dbReference type="Proteomes" id="UP000219947">
    <property type="component" value="Unassembled WGS sequence"/>
</dbReference>
<dbReference type="AlphaFoldDB" id="A0A2A8D9S9"/>
<dbReference type="CDD" id="cd02230">
    <property type="entry name" value="cupin_HP0902-like"/>
    <property type="match status" value="1"/>
</dbReference>
<organism evidence="2 3">
    <name type="scientific">Rothia dentocariosa</name>
    <dbReference type="NCBI Taxonomy" id="2047"/>
    <lineage>
        <taxon>Bacteria</taxon>
        <taxon>Bacillati</taxon>
        <taxon>Actinomycetota</taxon>
        <taxon>Actinomycetes</taxon>
        <taxon>Micrococcales</taxon>
        <taxon>Micrococcaceae</taxon>
        <taxon>Rothia</taxon>
    </lineage>
</organism>
<dbReference type="Gene3D" id="2.60.120.10">
    <property type="entry name" value="Jelly Rolls"/>
    <property type="match status" value="1"/>
</dbReference>
<proteinExistence type="predicted"/>
<dbReference type="InterPro" id="IPR011051">
    <property type="entry name" value="RmlC_Cupin_sf"/>
</dbReference>
<dbReference type="InterPro" id="IPR014710">
    <property type="entry name" value="RmlC-like_jellyroll"/>
</dbReference>
<dbReference type="EMBL" id="PDEV01000001">
    <property type="protein sequence ID" value="PEN17348.1"/>
    <property type="molecule type" value="Genomic_DNA"/>
</dbReference>
<evidence type="ECO:0000313" key="2">
    <source>
        <dbReference type="EMBL" id="PEN17348.1"/>
    </source>
</evidence>
<dbReference type="SUPFAM" id="SSF51182">
    <property type="entry name" value="RmlC-like cupins"/>
    <property type="match status" value="1"/>
</dbReference>
<gene>
    <name evidence="2" type="ORF">CRM92_04905</name>
</gene>
<dbReference type="PANTHER" id="PTHR37694">
    <property type="entry name" value="SLR8022 PROTEIN"/>
    <property type="match status" value="1"/>
</dbReference>
<protein>
    <submittedName>
        <fullName evidence="2">Cupin</fullName>
    </submittedName>
</protein>
<evidence type="ECO:0000313" key="3">
    <source>
        <dbReference type="Proteomes" id="UP000219947"/>
    </source>
</evidence>
<accession>A0A2A8D9S9</accession>